<evidence type="ECO:0000256" key="7">
    <source>
        <dbReference type="SAM" id="MobiDB-lite"/>
    </source>
</evidence>
<feature type="domain" description="WSC" evidence="9">
    <location>
        <begin position="117"/>
        <end position="211"/>
    </location>
</feature>
<feature type="region of interest" description="Disordered" evidence="7">
    <location>
        <begin position="218"/>
        <end position="241"/>
    </location>
</feature>
<keyword evidence="6" id="KW-0325">Glycoprotein</keyword>
<evidence type="ECO:0000256" key="4">
    <source>
        <dbReference type="ARBA" id="ARBA00022989"/>
    </source>
</evidence>
<evidence type="ECO:0000256" key="2">
    <source>
        <dbReference type="ARBA" id="ARBA00022692"/>
    </source>
</evidence>
<evidence type="ECO:0000256" key="3">
    <source>
        <dbReference type="ARBA" id="ARBA00022729"/>
    </source>
</evidence>
<dbReference type="OrthoDB" id="2019572at2759"/>
<comment type="subcellular location">
    <subcellularLocation>
        <location evidence="1">Membrane</location>
        <topology evidence="1">Single-pass membrane protein</topology>
    </subcellularLocation>
</comment>
<dbReference type="Gene3D" id="3.10.350.10">
    <property type="entry name" value="LysM domain"/>
    <property type="match status" value="1"/>
</dbReference>
<dbReference type="GO" id="GO:0005886">
    <property type="term" value="C:plasma membrane"/>
    <property type="evidence" value="ECO:0007669"/>
    <property type="project" value="TreeGrafter"/>
</dbReference>
<dbReference type="Pfam" id="PF01822">
    <property type="entry name" value="WSC"/>
    <property type="match status" value="1"/>
</dbReference>
<evidence type="ECO:0000256" key="8">
    <source>
        <dbReference type="SAM" id="SignalP"/>
    </source>
</evidence>
<proteinExistence type="predicted"/>
<evidence type="ECO:0000259" key="9">
    <source>
        <dbReference type="PROSITE" id="PS51212"/>
    </source>
</evidence>
<evidence type="ECO:0000313" key="11">
    <source>
        <dbReference type="Proteomes" id="UP000799424"/>
    </source>
</evidence>
<accession>A0A6A6ZFY0</accession>
<dbReference type="SMART" id="SM00321">
    <property type="entry name" value="WSC"/>
    <property type="match status" value="1"/>
</dbReference>
<keyword evidence="4" id="KW-1133">Transmembrane helix</keyword>
<evidence type="ECO:0000256" key="1">
    <source>
        <dbReference type="ARBA" id="ARBA00004167"/>
    </source>
</evidence>
<dbReference type="InterPro" id="IPR002889">
    <property type="entry name" value="WSC_carb-bd"/>
</dbReference>
<gene>
    <name evidence="10" type="ORF">CC86DRAFT_374634</name>
</gene>
<evidence type="ECO:0000256" key="6">
    <source>
        <dbReference type="ARBA" id="ARBA00023180"/>
    </source>
</evidence>
<keyword evidence="5" id="KW-0472">Membrane</keyword>
<name>A0A6A6ZFY0_9PLEO</name>
<dbReference type="Proteomes" id="UP000799424">
    <property type="component" value="Unassembled WGS sequence"/>
</dbReference>
<dbReference type="PANTHER" id="PTHR24269:SF16">
    <property type="entry name" value="PROTEIN SLG1"/>
    <property type="match status" value="1"/>
</dbReference>
<feature type="signal peptide" evidence="8">
    <location>
        <begin position="1"/>
        <end position="18"/>
    </location>
</feature>
<dbReference type="AlphaFoldDB" id="A0A6A6ZFY0"/>
<dbReference type="InterPro" id="IPR051836">
    <property type="entry name" value="Kremen_rcpt"/>
</dbReference>
<keyword evidence="3 8" id="KW-0732">Signal</keyword>
<dbReference type="EMBL" id="MU006242">
    <property type="protein sequence ID" value="KAF2819906.1"/>
    <property type="molecule type" value="Genomic_DNA"/>
</dbReference>
<evidence type="ECO:0000313" key="10">
    <source>
        <dbReference type="EMBL" id="KAF2819906.1"/>
    </source>
</evidence>
<keyword evidence="2" id="KW-0812">Transmembrane</keyword>
<dbReference type="PANTHER" id="PTHR24269">
    <property type="entry name" value="KREMEN PROTEIN"/>
    <property type="match status" value="1"/>
</dbReference>
<keyword evidence="11" id="KW-1185">Reference proteome</keyword>
<dbReference type="PROSITE" id="PS51212">
    <property type="entry name" value="WSC"/>
    <property type="match status" value="1"/>
</dbReference>
<sequence>MKFSLVFSSTALLQLVASTGTPLLQFDPNTAKDCVGWHNYADGGETCDYVRKYYGITPAEFHEWNPSVALDCTPWYDWQSYCIITQKKLDSMKTTTSSTVTVSTTTTAPTLAPSPTAWNSLGCYAQNPTRPILEQNMNPAGDGSLTIPKCKNTCYRRAYAFAGVQQGNQCWCSSFVAGEWAKNQTDCNAPCTGDKNSVCGGNGVLNVFEALKNSGPAVTSSVSTSRAPVVSNGATPNKGLF</sequence>
<organism evidence="10 11">
    <name type="scientific">Ophiobolus disseminans</name>
    <dbReference type="NCBI Taxonomy" id="1469910"/>
    <lineage>
        <taxon>Eukaryota</taxon>
        <taxon>Fungi</taxon>
        <taxon>Dikarya</taxon>
        <taxon>Ascomycota</taxon>
        <taxon>Pezizomycotina</taxon>
        <taxon>Dothideomycetes</taxon>
        <taxon>Pleosporomycetidae</taxon>
        <taxon>Pleosporales</taxon>
        <taxon>Pleosporineae</taxon>
        <taxon>Phaeosphaeriaceae</taxon>
        <taxon>Ophiobolus</taxon>
    </lineage>
</organism>
<reference evidence="10" key="1">
    <citation type="journal article" date="2020" name="Stud. Mycol.">
        <title>101 Dothideomycetes genomes: a test case for predicting lifestyles and emergence of pathogens.</title>
        <authorList>
            <person name="Haridas S."/>
            <person name="Albert R."/>
            <person name="Binder M."/>
            <person name="Bloem J."/>
            <person name="Labutti K."/>
            <person name="Salamov A."/>
            <person name="Andreopoulos B."/>
            <person name="Baker S."/>
            <person name="Barry K."/>
            <person name="Bills G."/>
            <person name="Bluhm B."/>
            <person name="Cannon C."/>
            <person name="Castanera R."/>
            <person name="Culley D."/>
            <person name="Daum C."/>
            <person name="Ezra D."/>
            <person name="Gonzalez J."/>
            <person name="Henrissat B."/>
            <person name="Kuo A."/>
            <person name="Liang C."/>
            <person name="Lipzen A."/>
            <person name="Lutzoni F."/>
            <person name="Magnuson J."/>
            <person name="Mondo S."/>
            <person name="Nolan M."/>
            <person name="Ohm R."/>
            <person name="Pangilinan J."/>
            <person name="Park H.-J."/>
            <person name="Ramirez L."/>
            <person name="Alfaro M."/>
            <person name="Sun H."/>
            <person name="Tritt A."/>
            <person name="Yoshinaga Y."/>
            <person name="Zwiers L.-H."/>
            <person name="Turgeon B."/>
            <person name="Goodwin S."/>
            <person name="Spatafora J."/>
            <person name="Crous P."/>
            <person name="Grigoriev I."/>
        </authorList>
    </citation>
    <scope>NUCLEOTIDE SEQUENCE</scope>
    <source>
        <strain evidence="10">CBS 113818</strain>
    </source>
</reference>
<evidence type="ECO:0000256" key="5">
    <source>
        <dbReference type="ARBA" id="ARBA00023136"/>
    </source>
</evidence>
<protein>
    <recommendedName>
        <fullName evidence="9">WSC domain-containing protein</fullName>
    </recommendedName>
</protein>
<dbReference type="InterPro" id="IPR036779">
    <property type="entry name" value="LysM_dom_sf"/>
</dbReference>
<feature type="chain" id="PRO_5025651748" description="WSC domain-containing protein" evidence="8">
    <location>
        <begin position="19"/>
        <end position="241"/>
    </location>
</feature>